<dbReference type="InterPro" id="IPR003783">
    <property type="entry name" value="Regulatory_RecX"/>
</dbReference>
<feature type="domain" description="RecX second three-helical" evidence="5">
    <location>
        <begin position="99"/>
        <end position="140"/>
    </location>
</feature>
<evidence type="ECO:0000256" key="4">
    <source>
        <dbReference type="ARBA" id="ARBA00022490"/>
    </source>
</evidence>
<comment type="similarity">
    <text evidence="2">Belongs to the RecX family.</text>
</comment>
<evidence type="ECO:0000256" key="3">
    <source>
        <dbReference type="ARBA" id="ARBA00018111"/>
    </source>
</evidence>
<dbReference type="InterPro" id="IPR053924">
    <property type="entry name" value="RecX_HTH_2nd"/>
</dbReference>
<comment type="caution">
    <text evidence="7">The sequence shown here is derived from an EMBL/GenBank/DDBJ whole genome shotgun (WGS) entry which is preliminary data.</text>
</comment>
<evidence type="ECO:0000259" key="6">
    <source>
        <dbReference type="Pfam" id="PF21981"/>
    </source>
</evidence>
<evidence type="ECO:0000313" key="8">
    <source>
        <dbReference type="Proteomes" id="UP000237966"/>
    </source>
</evidence>
<protein>
    <recommendedName>
        <fullName evidence="3">Regulatory protein RecX</fullName>
    </recommendedName>
</protein>
<evidence type="ECO:0000313" key="7">
    <source>
        <dbReference type="EMBL" id="PPI15677.1"/>
    </source>
</evidence>
<proteinExistence type="inferred from homology"/>
<evidence type="ECO:0000256" key="2">
    <source>
        <dbReference type="ARBA" id="ARBA00009695"/>
    </source>
</evidence>
<organism evidence="7 8">
    <name type="scientific">Rathayibacter toxicus</name>
    <dbReference type="NCBI Taxonomy" id="145458"/>
    <lineage>
        <taxon>Bacteria</taxon>
        <taxon>Bacillati</taxon>
        <taxon>Actinomycetota</taxon>
        <taxon>Actinomycetes</taxon>
        <taxon>Micrococcales</taxon>
        <taxon>Microbacteriaceae</taxon>
        <taxon>Rathayibacter</taxon>
    </lineage>
</organism>
<dbReference type="KEGG" id="rtc:APU90_01985"/>
<reference evidence="7 8" key="1">
    <citation type="submission" date="2018-02" db="EMBL/GenBank/DDBJ databases">
        <title>Bacteriophage NCPPB3778 and a type I-E CRISPR drive the evolution of the US Biological Select Agent, Rathayibacter toxicus.</title>
        <authorList>
            <person name="Davis E.W.II."/>
            <person name="Tabima J.F."/>
            <person name="Weisberg A.J."/>
            <person name="Lopes L.D."/>
            <person name="Wiseman M.S."/>
            <person name="Wiseman M.S."/>
            <person name="Pupko T."/>
            <person name="Belcher M.S."/>
            <person name="Sechler A.J."/>
            <person name="Tancos M.A."/>
            <person name="Schroeder B.K."/>
            <person name="Murray T.D."/>
            <person name="Luster D.G."/>
            <person name="Schneider W.L."/>
            <person name="Rogers E."/>
            <person name="Andreote F.D."/>
            <person name="Grunwald N.J."/>
            <person name="Putnam M.L."/>
            <person name="Chang J.H."/>
        </authorList>
    </citation>
    <scope>NUCLEOTIDE SEQUENCE [LARGE SCALE GENOMIC DNA]</scope>
    <source>
        <strain evidence="7 8">FH99</strain>
    </source>
</reference>
<dbReference type="AlphaFoldDB" id="A0A2S5Y7Z1"/>
<dbReference type="Pfam" id="PF02631">
    <property type="entry name" value="RecX_HTH2"/>
    <property type="match status" value="1"/>
</dbReference>
<dbReference type="GO" id="GO:0006282">
    <property type="term" value="P:regulation of DNA repair"/>
    <property type="evidence" value="ECO:0007669"/>
    <property type="project" value="InterPro"/>
</dbReference>
<gene>
    <name evidence="7" type="ORF">C5C51_04270</name>
</gene>
<dbReference type="InterPro" id="IPR053925">
    <property type="entry name" value="RecX_HTH_3rd"/>
</dbReference>
<accession>A0A2S5Y7Z1</accession>
<dbReference type="PANTHER" id="PTHR33602:SF1">
    <property type="entry name" value="REGULATORY PROTEIN RECX FAMILY PROTEIN"/>
    <property type="match status" value="1"/>
</dbReference>
<keyword evidence="4" id="KW-0963">Cytoplasm</keyword>
<dbReference type="EMBL" id="PSWU01000006">
    <property type="protein sequence ID" value="PPI15677.1"/>
    <property type="molecule type" value="Genomic_DNA"/>
</dbReference>
<evidence type="ECO:0000259" key="5">
    <source>
        <dbReference type="Pfam" id="PF02631"/>
    </source>
</evidence>
<dbReference type="GO" id="GO:0005737">
    <property type="term" value="C:cytoplasm"/>
    <property type="evidence" value="ECO:0007669"/>
    <property type="project" value="UniProtKB-SubCell"/>
</dbReference>
<feature type="domain" description="RecX third three-helical" evidence="6">
    <location>
        <begin position="146"/>
        <end position="193"/>
    </location>
</feature>
<evidence type="ECO:0000256" key="1">
    <source>
        <dbReference type="ARBA" id="ARBA00004496"/>
    </source>
</evidence>
<dbReference type="PANTHER" id="PTHR33602">
    <property type="entry name" value="REGULATORY PROTEIN RECX FAMILY PROTEIN"/>
    <property type="match status" value="1"/>
</dbReference>
<dbReference type="Proteomes" id="UP000237966">
    <property type="component" value="Unassembled WGS sequence"/>
</dbReference>
<name>A0A2S5Y7Z1_9MICO</name>
<dbReference type="Gene3D" id="1.10.10.10">
    <property type="entry name" value="Winged helix-like DNA-binding domain superfamily/Winged helix DNA-binding domain"/>
    <property type="match status" value="1"/>
</dbReference>
<dbReference type="Pfam" id="PF21981">
    <property type="entry name" value="RecX_HTH3"/>
    <property type="match status" value="1"/>
</dbReference>
<dbReference type="InterPro" id="IPR036388">
    <property type="entry name" value="WH-like_DNA-bd_sf"/>
</dbReference>
<sequence>MVFLPSADSRVPNSDSVSAVAADRGIDSPMTGFSASAGVTTGTFGTAAISEEAADRIVRSLSRGSLSIAEVEDRLLASSVPEKKAREIVTRFIRIGYLDDFRMAEELVNVLSERKRLGRSFIQHALRARQLDPEAIVAALDGLDGDDEYRRALELAHKRLPSLRSISREIAERRLAGFLTRRGYDGVLVQRVVRESICSPDRVSALADAAADGVPPGT</sequence>
<comment type="subcellular location">
    <subcellularLocation>
        <location evidence="1">Cytoplasm</location>
    </subcellularLocation>
</comment>